<dbReference type="RefSeq" id="WP_141713381.1">
    <property type="nucleotide sequence ID" value="NZ_JAFICZ010000001.1"/>
</dbReference>
<protein>
    <submittedName>
        <fullName evidence="1">Uncharacterized protein</fullName>
    </submittedName>
</protein>
<evidence type="ECO:0000313" key="2">
    <source>
        <dbReference type="Proteomes" id="UP000673383"/>
    </source>
</evidence>
<proteinExistence type="predicted"/>
<name>A0A8I1Y7C6_BRAEL</name>
<reference evidence="1" key="1">
    <citation type="submission" date="2021-02" db="EMBL/GenBank/DDBJ databases">
        <title>Genomic Encyclopedia of Type Strains, Phase IV (KMG-V): Genome sequencing to study the core and pangenomes of soil and plant-associated prokaryotes.</title>
        <authorList>
            <person name="Whitman W."/>
        </authorList>
    </citation>
    <scope>NUCLEOTIDE SEQUENCE</scope>
    <source>
        <strain evidence="1">USDA 406</strain>
    </source>
</reference>
<gene>
    <name evidence="1" type="ORF">JOH49_004348</name>
</gene>
<dbReference type="AlphaFoldDB" id="A0A8I1Y7C6"/>
<comment type="caution">
    <text evidence="1">The sequence shown here is derived from an EMBL/GenBank/DDBJ whole genome shotgun (WGS) entry which is preliminary data.</text>
</comment>
<evidence type="ECO:0000313" key="1">
    <source>
        <dbReference type="EMBL" id="MBP1294595.1"/>
    </source>
</evidence>
<accession>A0A8I1Y7C6</accession>
<organism evidence="1 2">
    <name type="scientific">Bradyrhizobium elkanii</name>
    <dbReference type="NCBI Taxonomy" id="29448"/>
    <lineage>
        <taxon>Bacteria</taxon>
        <taxon>Pseudomonadati</taxon>
        <taxon>Pseudomonadota</taxon>
        <taxon>Alphaproteobacteria</taxon>
        <taxon>Hyphomicrobiales</taxon>
        <taxon>Nitrobacteraceae</taxon>
        <taxon>Bradyrhizobium</taxon>
    </lineage>
</organism>
<dbReference type="Proteomes" id="UP000673383">
    <property type="component" value="Unassembled WGS sequence"/>
</dbReference>
<dbReference type="EMBL" id="JAFICZ010000001">
    <property type="protein sequence ID" value="MBP1294595.1"/>
    <property type="molecule type" value="Genomic_DNA"/>
</dbReference>
<sequence length="95" mass="10968">MVQFSGRHRLLAMRRNSIVTRVGFPGNFRYLRRLGRSFPRRCAPKNIHAATDRTFRSLQKIDTGFVRRSRSGDGYFFLHARAGRSFSCDQTGDIS</sequence>